<feature type="domain" description="Porphobilinogen deaminase C-terminal" evidence="6">
    <location>
        <begin position="220"/>
        <end position="288"/>
    </location>
</feature>
<dbReference type="InterPro" id="IPR022419">
    <property type="entry name" value="Porphobilin_deaminase_cofac_BS"/>
</dbReference>
<dbReference type="GO" id="GO:0005737">
    <property type="term" value="C:cytoplasm"/>
    <property type="evidence" value="ECO:0007669"/>
    <property type="project" value="UniProtKB-UniRule"/>
</dbReference>
<dbReference type="Pfam" id="PF01379">
    <property type="entry name" value="Porphobil_deam"/>
    <property type="match status" value="1"/>
</dbReference>
<dbReference type="FunFam" id="3.40.190.10:FF:000005">
    <property type="entry name" value="Porphobilinogen deaminase"/>
    <property type="match status" value="1"/>
</dbReference>
<dbReference type="Gene3D" id="3.30.160.40">
    <property type="entry name" value="Porphobilinogen deaminase, C-terminal domain"/>
    <property type="match status" value="1"/>
</dbReference>
<dbReference type="Gene3D" id="3.40.190.10">
    <property type="entry name" value="Periplasmic binding protein-like II"/>
    <property type="match status" value="2"/>
</dbReference>
<dbReference type="STRING" id="644295.Metev_0221"/>
<keyword evidence="2 4" id="KW-0808">Transferase</keyword>
<dbReference type="InterPro" id="IPR022417">
    <property type="entry name" value="Porphobilin_deaminase_N"/>
</dbReference>
<dbReference type="GO" id="GO:0006782">
    <property type="term" value="P:protoporphyrinogen IX biosynthetic process"/>
    <property type="evidence" value="ECO:0007669"/>
    <property type="project" value="UniProtKB-UniRule"/>
</dbReference>
<dbReference type="RefSeq" id="WP_013193719.1">
    <property type="nucleotide sequence ID" value="NC_014253.1"/>
</dbReference>
<dbReference type="InterPro" id="IPR000860">
    <property type="entry name" value="HemC"/>
</dbReference>
<comment type="similarity">
    <text evidence="1 4">Belongs to the HMBS family.</text>
</comment>
<evidence type="ECO:0000313" key="8">
    <source>
        <dbReference type="Proteomes" id="UP000000391"/>
    </source>
</evidence>
<dbReference type="GeneID" id="9345833"/>
<feature type="modified residue" description="S-(dipyrrolylmethanemethyl)cysteine" evidence="4">
    <location>
        <position position="235"/>
    </location>
</feature>
<comment type="pathway">
    <text evidence="4">Porphyrin-containing compound metabolism; protoporphyrin-IX biosynthesis; coproporphyrinogen-III from 5-aminolevulinate: step 2/4.</text>
</comment>
<accession>D7E6C9</accession>
<evidence type="ECO:0000256" key="4">
    <source>
        <dbReference type="HAMAP-Rule" id="MF_00260"/>
    </source>
</evidence>
<dbReference type="PANTHER" id="PTHR11557:SF0">
    <property type="entry name" value="PORPHOBILINOGEN DEAMINASE"/>
    <property type="match status" value="1"/>
</dbReference>
<dbReference type="Pfam" id="PF03900">
    <property type="entry name" value="Porphobil_deamC"/>
    <property type="match status" value="1"/>
</dbReference>
<dbReference type="PIRSF" id="PIRSF001438">
    <property type="entry name" value="4pyrrol_synth_OHMeBilane_synth"/>
    <property type="match status" value="1"/>
</dbReference>
<dbReference type="PROSITE" id="PS00533">
    <property type="entry name" value="PORPHOBILINOGEN_DEAM"/>
    <property type="match status" value="1"/>
</dbReference>
<dbReference type="InterPro" id="IPR036803">
    <property type="entry name" value="Porphobilinogen_deaminase_C_sf"/>
</dbReference>
<dbReference type="HAMAP" id="MF_00260">
    <property type="entry name" value="Porphobil_deam"/>
    <property type="match status" value="1"/>
</dbReference>
<dbReference type="KEGG" id="mev:Metev_0221"/>
<evidence type="ECO:0000313" key="7">
    <source>
        <dbReference type="EMBL" id="ADI73151.1"/>
    </source>
</evidence>
<evidence type="ECO:0000259" key="5">
    <source>
        <dbReference type="Pfam" id="PF01379"/>
    </source>
</evidence>
<comment type="function">
    <text evidence="4">Tetrapolymerization of the monopyrrole PBG into the hydroxymethylbilane pre-uroporphyrinogen in several discrete steps.</text>
</comment>
<dbReference type="Proteomes" id="UP000000391">
    <property type="component" value="Chromosome"/>
</dbReference>
<sequence>MDLIIGTRGSSLALTQTRRVSQMLKEEGVNTFLKIIKTSGDSFTDRPLHELGGVGAFVREIDERMLSGELDIAVHSMKDLPTERPEELPTSAVLKRDSPFDALLTRDGSTLDELPEGAVIGTTSLRRKSQVLRYRPDFDVQSLRGNIDTRLKKLESGIYDGIILAEAGLRRMGWDIPVHQLDTDHFCPSANQGAIAVVAKSGDESENVVSRINHPQTKIETEIERILIGNVGGGCIVPIGAYAEFVNDEKIHIRSEVLALDGSHYVAVDDVISADNYKEEANELGEELVRKGGKKLVQEALDKMANAE</sequence>
<dbReference type="OrthoDB" id="8042at2157"/>
<dbReference type="AlphaFoldDB" id="D7E6C9"/>
<dbReference type="HOGENOM" id="CLU_019704_0_2_2"/>
<keyword evidence="8" id="KW-1185">Reference proteome</keyword>
<comment type="cofactor">
    <cofactor evidence="4">
        <name>dipyrromethane</name>
        <dbReference type="ChEBI" id="CHEBI:60342"/>
    </cofactor>
    <text evidence="4">Binds 1 dipyrromethane group covalently.</text>
</comment>
<dbReference type="UniPathway" id="UPA00251">
    <property type="reaction ID" value="UER00319"/>
</dbReference>
<dbReference type="InterPro" id="IPR022418">
    <property type="entry name" value="Porphobilinogen_deaminase_C"/>
</dbReference>
<dbReference type="SUPFAM" id="SSF54782">
    <property type="entry name" value="Porphobilinogen deaminase (hydroxymethylbilane synthase), C-terminal domain"/>
    <property type="match status" value="1"/>
</dbReference>
<evidence type="ECO:0000256" key="2">
    <source>
        <dbReference type="ARBA" id="ARBA00022679"/>
    </source>
</evidence>
<evidence type="ECO:0000256" key="3">
    <source>
        <dbReference type="ARBA" id="ARBA00023244"/>
    </source>
</evidence>
<dbReference type="NCBIfam" id="TIGR00212">
    <property type="entry name" value="hemC"/>
    <property type="match status" value="1"/>
</dbReference>
<dbReference type="EC" id="2.5.1.61" evidence="4"/>
<dbReference type="SUPFAM" id="SSF53850">
    <property type="entry name" value="Periplasmic binding protein-like II"/>
    <property type="match status" value="1"/>
</dbReference>
<proteinExistence type="inferred from homology"/>
<gene>
    <name evidence="4" type="primary">hemC</name>
    <name evidence="7" type="ordered locus">Metev_0221</name>
</gene>
<comment type="miscellaneous">
    <text evidence="4">The porphobilinogen subunits are added to the dipyrromethane group.</text>
</comment>
<dbReference type="CDD" id="cd13644">
    <property type="entry name" value="PBP2_HemC_archaea"/>
    <property type="match status" value="1"/>
</dbReference>
<dbReference type="PANTHER" id="PTHR11557">
    <property type="entry name" value="PORPHOBILINOGEN DEAMINASE"/>
    <property type="match status" value="1"/>
</dbReference>
<evidence type="ECO:0000259" key="6">
    <source>
        <dbReference type="Pfam" id="PF03900"/>
    </source>
</evidence>
<comment type="catalytic activity">
    <reaction evidence="4">
        <text>4 porphobilinogen + H2O = hydroxymethylbilane + 4 NH4(+)</text>
        <dbReference type="Rhea" id="RHEA:13185"/>
        <dbReference type="ChEBI" id="CHEBI:15377"/>
        <dbReference type="ChEBI" id="CHEBI:28938"/>
        <dbReference type="ChEBI" id="CHEBI:57845"/>
        <dbReference type="ChEBI" id="CHEBI:58126"/>
        <dbReference type="EC" id="2.5.1.61"/>
    </reaction>
</comment>
<dbReference type="GO" id="GO:0004418">
    <property type="term" value="F:hydroxymethylbilane synthase activity"/>
    <property type="evidence" value="ECO:0007669"/>
    <property type="project" value="UniProtKB-UniRule"/>
</dbReference>
<keyword evidence="3 4" id="KW-0627">Porphyrin biosynthesis</keyword>
<dbReference type="EMBL" id="CP002069">
    <property type="protein sequence ID" value="ADI73151.1"/>
    <property type="molecule type" value="Genomic_DNA"/>
</dbReference>
<name>D7E6C9_METEZ</name>
<evidence type="ECO:0000256" key="1">
    <source>
        <dbReference type="ARBA" id="ARBA00005638"/>
    </source>
</evidence>
<organism evidence="7 8">
    <name type="scientific">Methanohalobium evestigatum (strain ATCC BAA-1072 / DSM 3721 / NBRC 107634 / OCM 161 / Z-7303)</name>
    <dbReference type="NCBI Taxonomy" id="644295"/>
    <lineage>
        <taxon>Archaea</taxon>
        <taxon>Methanobacteriati</taxon>
        <taxon>Methanobacteriota</taxon>
        <taxon>Stenosarchaea group</taxon>
        <taxon>Methanomicrobia</taxon>
        <taxon>Methanosarcinales</taxon>
        <taxon>Methanosarcinaceae</taxon>
        <taxon>Methanohalobium</taxon>
    </lineage>
</organism>
<feature type="domain" description="Porphobilinogen deaminase N-terminal" evidence="5">
    <location>
        <begin position="3"/>
        <end position="205"/>
    </location>
</feature>
<reference evidence="7 8" key="1">
    <citation type="submission" date="2010-06" db="EMBL/GenBank/DDBJ databases">
        <title>Complete sequence chromosome of Methanohalobium evestigatum Z-7303.</title>
        <authorList>
            <consortium name="US DOE Joint Genome Institute"/>
            <person name="Lucas S."/>
            <person name="Copeland A."/>
            <person name="Lapidus A."/>
            <person name="Cheng J.-F."/>
            <person name="Bruce D."/>
            <person name="Goodwin L."/>
            <person name="Pitluck S."/>
            <person name="Saunders E."/>
            <person name="Detter J.C."/>
            <person name="Han C."/>
            <person name="Tapia R."/>
            <person name="Land M."/>
            <person name="Hauser L."/>
            <person name="Kyrpides N."/>
            <person name="Mikhailova N."/>
            <person name="Sieprawska-Lupa M."/>
            <person name="Whitman W.B."/>
            <person name="Anderson I."/>
            <person name="Woyke T."/>
        </authorList>
    </citation>
    <scope>NUCLEOTIDE SEQUENCE [LARGE SCALE GENOMIC DNA]</scope>
    <source>
        <strain evidence="8">ATCC BAA-1072 / DSM 3721 / NBRC 107634 / OCM 161 / Z-7303</strain>
    </source>
</reference>
<protein>
    <recommendedName>
        <fullName evidence="4">Probable porphobilinogen deaminase</fullName>
        <shortName evidence="4">PBG</shortName>
        <ecNumber evidence="4">2.5.1.61</ecNumber>
    </recommendedName>
    <alternativeName>
        <fullName evidence="4">Hydroxymethylbilane synthase</fullName>
        <shortName evidence="4">HMBS</shortName>
    </alternativeName>
    <alternativeName>
        <fullName evidence="4">Pre-uroporphyrinogen synthase</fullName>
    </alternativeName>
</protein>
<dbReference type="PRINTS" id="PR00151">
    <property type="entry name" value="PORPHBDMNASE"/>
</dbReference>